<feature type="domain" description="Ferric oxidoreductase" evidence="8">
    <location>
        <begin position="153"/>
        <end position="268"/>
    </location>
</feature>
<evidence type="ECO:0000256" key="3">
    <source>
        <dbReference type="ARBA" id="ARBA00022692"/>
    </source>
</evidence>
<keyword evidence="2" id="KW-0813">Transport</keyword>
<dbReference type="PANTHER" id="PTHR32361:SF23">
    <property type="entry name" value="FERRIC-CHELATE REDUCTASE"/>
    <property type="match status" value="1"/>
</dbReference>
<dbReference type="STRING" id="1109443.G4TVR3"/>
<organism evidence="10 11">
    <name type="scientific">Serendipita indica (strain DSM 11827)</name>
    <name type="common">Root endophyte fungus</name>
    <name type="synonym">Piriformospora indica</name>
    <dbReference type="NCBI Taxonomy" id="1109443"/>
    <lineage>
        <taxon>Eukaryota</taxon>
        <taxon>Fungi</taxon>
        <taxon>Dikarya</taxon>
        <taxon>Basidiomycota</taxon>
        <taxon>Agaricomycotina</taxon>
        <taxon>Agaricomycetes</taxon>
        <taxon>Sebacinales</taxon>
        <taxon>Serendipitaceae</taxon>
        <taxon>Serendipita</taxon>
    </lineage>
</organism>
<dbReference type="InterPro" id="IPR051410">
    <property type="entry name" value="Ferric/Cupric_Reductase"/>
</dbReference>
<dbReference type="HOGENOM" id="CLU_010365_7_2_1"/>
<keyword evidence="5" id="KW-0406">Ion transport</keyword>
<evidence type="ECO:0000256" key="6">
    <source>
        <dbReference type="ARBA" id="ARBA00023136"/>
    </source>
</evidence>
<evidence type="ECO:0000256" key="1">
    <source>
        <dbReference type="ARBA" id="ARBA00004141"/>
    </source>
</evidence>
<keyword evidence="3 7" id="KW-0812">Transmembrane</keyword>
<dbReference type="PANTHER" id="PTHR32361">
    <property type="entry name" value="FERRIC/CUPRIC REDUCTASE TRANSMEMBRANE COMPONENT"/>
    <property type="match status" value="1"/>
</dbReference>
<dbReference type="OMA" id="MIMFNIS"/>
<gene>
    <name evidence="10" type="ORF">PIIN_09389</name>
</gene>
<feature type="transmembrane region" description="Helical" evidence="7">
    <location>
        <begin position="43"/>
        <end position="64"/>
    </location>
</feature>
<dbReference type="GO" id="GO:0000293">
    <property type="term" value="F:ferric-chelate reductase activity"/>
    <property type="evidence" value="ECO:0007669"/>
    <property type="project" value="TreeGrafter"/>
</dbReference>
<dbReference type="InParanoid" id="G4TVR3"/>
<evidence type="ECO:0000256" key="7">
    <source>
        <dbReference type="SAM" id="Phobius"/>
    </source>
</evidence>
<comment type="subcellular location">
    <subcellularLocation>
        <location evidence="1">Membrane</location>
        <topology evidence="1">Multi-pass membrane protein</topology>
    </subcellularLocation>
</comment>
<accession>G4TVR3</accession>
<evidence type="ECO:0000313" key="11">
    <source>
        <dbReference type="Proteomes" id="UP000007148"/>
    </source>
</evidence>
<protein>
    <submittedName>
        <fullName evidence="10">Related to ferric reductase</fullName>
    </submittedName>
</protein>
<comment type="caution">
    <text evidence="10">The sequence shown here is derived from an EMBL/GenBank/DDBJ whole genome shotgun (WGS) entry which is preliminary data.</text>
</comment>
<dbReference type="InterPro" id="IPR013112">
    <property type="entry name" value="FAD-bd_8"/>
</dbReference>
<name>G4TVR3_SERID</name>
<dbReference type="Proteomes" id="UP000007148">
    <property type="component" value="Unassembled WGS sequence"/>
</dbReference>
<feature type="transmembrane region" description="Helical" evidence="7">
    <location>
        <begin position="285"/>
        <end position="308"/>
    </location>
</feature>
<dbReference type="GO" id="GO:0015677">
    <property type="term" value="P:copper ion import"/>
    <property type="evidence" value="ECO:0007669"/>
    <property type="project" value="TreeGrafter"/>
</dbReference>
<feature type="transmembrane region" description="Helical" evidence="7">
    <location>
        <begin position="117"/>
        <end position="137"/>
    </location>
</feature>
<evidence type="ECO:0000313" key="10">
    <source>
        <dbReference type="EMBL" id="CCA75406.1"/>
    </source>
</evidence>
<proteinExistence type="predicted"/>
<keyword evidence="11" id="KW-1185">Reference proteome</keyword>
<evidence type="ECO:0000259" key="9">
    <source>
        <dbReference type="Pfam" id="PF08022"/>
    </source>
</evidence>
<feature type="transmembrane region" description="Helical" evidence="7">
    <location>
        <begin position="157"/>
        <end position="178"/>
    </location>
</feature>
<dbReference type="eggNOG" id="KOG0039">
    <property type="taxonomic scope" value="Eukaryota"/>
</dbReference>
<feature type="domain" description="FAD-binding 8" evidence="9">
    <location>
        <begin position="322"/>
        <end position="361"/>
    </location>
</feature>
<dbReference type="Pfam" id="PF01794">
    <property type="entry name" value="Ferric_reduct"/>
    <property type="match status" value="1"/>
</dbReference>
<dbReference type="EMBL" id="CAFZ01000445">
    <property type="protein sequence ID" value="CCA75406.1"/>
    <property type="molecule type" value="Genomic_DNA"/>
</dbReference>
<evidence type="ECO:0000256" key="4">
    <source>
        <dbReference type="ARBA" id="ARBA00022989"/>
    </source>
</evidence>
<feature type="transmembrane region" description="Helical" evidence="7">
    <location>
        <begin position="253"/>
        <end position="273"/>
    </location>
</feature>
<dbReference type="GO" id="GO:0006826">
    <property type="term" value="P:iron ion transport"/>
    <property type="evidence" value="ECO:0007669"/>
    <property type="project" value="TreeGrafter"/>
</dbReference>
<dbReference type="GO" id="GO:0005886">
    <property type="term" value="C:plasma membrane"/>
    <property type="evidence" value="ECO:0007669"/>
    <property type="project" value="TreeGrafter"/>
</dbReference>
<keyword evidence="4 7" id="KW-1133">Transmembrane helix</keyword>
<reference evidence="10 11" key="1">
    <citation type="journal article" date="2011" name="PLoS Pathog.">
        <title>Endophytic Life Strategies Decoded by Genome and Transcriptome Analyses of the Mutualistic Root Symbiont Piriformospora indica.</title>
        <authorList>
            <person name="Zuccaro A."/>
            <person name="Lahrmann U."/>
            <person name="Guldener U."/>
            <person name="Langen G."/>
            <person name="Pfiffi S."/>
            <person name="Biedenkopf D."/>
            <person name="Wong P."/>
            <person name="Samans B."/>
            <person name="Grimm C."/>
            <person name="Basiewicz M."/>
            <person name="Murat C."/>
            <person name="Martin F."/>
            <person name="Kogel K.H."/>
        </authorList>
    </citation>
    <scope>NUCLEOTIDE SEQUENCE [LARGE SCALE GENOMIC DNA]</scope>
    <source>
        <strain evidence="10 11">DSM 11827</strain>
    </source>
</reference>
<keyword evidence="6 7" id="KW-0472">Membrane</keyword>
<sequence>MKTIARRMFLGGYMLNEHYVPTMEELIEYQAMRGDRYADSVKYGYGTVWFCLATLAVFFVARWLKVITLWARVNRTPQVVPKKLLALLRLFSYPRLPYSVSRIVNTVWTIGSLGPNIMLFIALLFTSLYCWVARYYYSAPFYGSPPLALRSEWIATALIPFVFVLGAKRNLISWVVGVSHEKLQVFHQGVAFLIVYMSLVHTISMIVQACSELPFRQHYVSDYIWWSGFAALGALLWLWLGSLPMIRHHLYEGFYLLHIAASIMFIGFLYYHGFGLLDTDLYMKITLGLFGYGFLARFVYMVITNVLFKHRAQLSLQNGFVRVTIPTNIKWRPGMHIFVRFLHIRPFESHPFTISSLPGADAKDGSKNNELVFLKLLHASSPSFSMVHMESQAPTLFAPTTACSFLLVGWD</sequence>
<feature type="transmembrane region" description="Helical" evidence="7">
    <location>
        <begin position="190"/>
        <end position="211"/>
    </location>
</feature>
<dbReference type="GO" id="GO:0006879">
    <property type="term" value="P:intracellular iron ion homeostasis"/>
    <property type="evidence" value="ECO:0007669"/>
    <property type="project" value="TreeGrafter"/>
</dbReference>
<dbReference type="InterPro" id="IPR013130">
    <property type="entry name" value="Fe3_Rdtase_TM_dom"/>
</dbReference>
<evidence type="ECO:0000259" key="8">
    <source>
        <dbReference type="Pfam" id="PF01794"/>
    </source>
</evidence>
<dbReference type="OrthoDB" id="17725at2759"/>
<evidence type="ECO:0000256" key="5">
    <source>
        <dbReference type="ARBA" id="ARBA00023065"/>
    </source>
</evidence>
<dbReference type="Pfam" id="PF08022">
    <property type="entry name" value="FAD_binding_8"/>
    <property type="match status" value="1"/>
</dbReference>
<evidence type="ECO:0000256" key="2">
    <source>
        <dbReference type="ARBA" id="ARBA00022448"/>
    </source>
</evidence>
<dbReference type="AlphaFoldDB" id="G4TVR3"/>
<feature type="transmembrane region" description="Helical" evidence="7">
    <location>
        <begin position="223"/>
        <end position="241"/>
    </location>
</feature>